<gene>
    <name evidence="2" type="ORF">SAMN05443575_1322</name>
</gene>
<dbReference type="GO" id="GO:0016747">
    <property type="term" value="F:acyltransferase activity, transferring groups other than amino-acyl groups"/>
    <property type="evidence" value="ECO:0007669"/>
    <property type="project" value="InterPro"/>
</dbReference>
<dbReference type="SUPFAM" id="SSF55729">
    <property type="entry name" value="Acyl-CoA N-acyltransferases (Nat)"/>
    <property type="match status" value="1"/>
</dbReference>
<dbReference type="RefSeq" id="WP_073387872.1">
    <property type="nucleotide sequence ID" value="NZ_FQVU01000002.1"/>
</dbReference>
<dbReference type="AlphaFoldDB" id="A0A1M5GX82"/>
<evidence type="ECO:0000313" key="3">
    <source>
        <dbReference type="Proteomes" id="UP000186132"/>
    </source>
</evidence>
<dbReference type="InterPro" id="IPR016181">
    <property type="entry name" value="Acyl_CoA_acyltransferase"/>
</dbReference>
<dbReference type="Gene3D" id="3.40.630.30">
    <property type="match status" value="1"/>
</dbReference>
<dbReference type="EMBL" id="FQVU01000002">
    <property type="protein sequence ID" value="SHG08321.1"/>
    <property type="molecule type" value="Genomic_DNA"/>
</dbReference>
<dbReference type="Proteomes" id="UP000186132">
    <property type="component" value="Unassembled WGS sequence"/>
</dbReference>
<dbReference type="OrthoDB" id="9796171at2"/>
<name>A0A1M5GX82_9ACTN</name>
<evidence type="ECO:0000313" key="2">
    <source>
        <dbReference type="EMBL" id="SHG08321.1"/>
    </source>
</evidence>
<keyword evidence="3" id="KW-1185">Reference proteome</keyword>
<reference evidence="2 3" key="1">
    <citation type="submission" date="2016-11" db="EMBL/GenBank/DDBJ databases">
        <authorList>
            <person name="Jaros S."/>
            <person name="Januszkiewicz K."/>
            <person name="Wedrychowicz H."/>
        </authorList>
    </citation>
    <scope>NUCLEOTIDE SEQUENCE [LARGE SCALE GENOMIC DNA]</scope>
    <source>
        <strain evidence="2 3">DSM 45627</strain>
    </source>
</reference>
<accession>A0A1M5GX82</accession>
<sequence length="152" mass="16660">MSPDPLPAVHDGLLRDLDPVVLYRILALRSEVFVLEQDCVYLDPDGRDAEDDARQLWIADEDGAVLATLRLLRDPDGTARIGRVATASAARGRGSAARLMTRALELVGDGETVLEAQSQLADWYGRFGFGRAGADYQEDGIPHTPMRRPSTR</sequence>
<feature type="domain" description="N-acetyltransferase" evidence="1">
    <location>
        <begin position="12"/>
        <end position="151"/>
    </location>
</feature>
<protein>
    <submittedName>
        <fullName evidence="2">ElaA protein</fullName>
    </submittedName>
</protein>
<dbReference type="CDD" id="cd04301">
    <property type="entry name" value="NAT_SF"/>
    <property type="match status" value="1"/>
</dbReference>
<organism evidence="2 3">
    <name type="scientific">Jatrophihabitans endophyticus</name>
    <dbReference type="NCBI Taxonomy" id="1206085"/>
    <lineage>
        <taxon>Bacteria</taxon>
        <taxon>Bacillati</taxon>
        <taxon>Actinomycetota</taxon>
        <taxon>Actinomycetes</taxon>
        <taxon>Jatrophihabitantales</taxon>
        <taxon>Jatrophihabitantaceae</taxon>
        <taxon>Jatrophihabitans</taxon>
    </lineage>
</organism>
<dbReference type="PROSITE" id="PS51186">
    <property type="entry name" value="GNAT"/>
    <property type="match status" value="1"/>
</dbReference>
<proteinExistence type="predicted"/>
<dbReference type="Pfam" id="PF13673">
    <property type="entry name" value="Acetyltransf_10"/>
    <property type="match status" value="1"/>
</dbReference>
<evidence type="ECO:0000259" key="1">
    <source>
        <dbReference type="PROSITE" id="PS51186"/>
    </source>
</evidence>
<dbReference type="InterPro" id="IPR000182">
    <property type="entry name" value="GNAT_dom"/>
</dbReference>
<dbReference type="STRING" id="1206085.SAMN05443575_1322"/>